<name>A0A0E9SNE1_ANGAN</name>
<reference evidence="1" key="1">
    <citation type="submission" date="2014-11" db="EMBL/GenBank/DDBJ databases">
        <authorList>
            <person name="Amaro Gonzalez C."/>
        </authorList>
    </citation>
    <scope>NUCLEOTIDE SEQUENCE</scope>
</reference>
<accession>A0A0E9SNE1</accession>
<dbReference type="EMBL" id="GBXM01065840">
    <property type="protein sequence ID" value="JAH42737.1"/>
    <property type="molecule type" value="Transcribed_RNA"/>
</dbReference>
<evidence type="ECO:0000313" key="1">
    <source>
        <dbReference type="EMBL" id="JAH42737.1"/>
    </source>
</evidence>
<organism evidence="1">
    <name type="scientific">Anguilla anguilla</name>
    <name type="common">European freshwater eel</name>
    <name type="synonym">Muraena anguilla</name>
    <dbReference type="NCBI Taxonomy" id="7936"/>
    <lineage>
        <taxon>Eukaryota</taxon>
        <taxon>Metazoa</taxon>
        <taxon>Chordata</taxon>
        <taxon>Craniata</taxon>
        <taxon>Vertebrata</taxon>
        <taxon>Euteleostomi</taxon>
        <taxon>Actinopterygii</taxon>
        <taxon>Neopterygii</taxon>
        <taxon>Teleostei</taxon>
        <taxon>Anguilliformes</taxon>
        <taxon>Anguillidae</taxon>
        <taxon>Anguilla</taxon>
    </lineage>
</organism>
<dbReference type="AlphaFoldDB" id="A0A0E9SNE1"/>
<reference evidence="1" key="2">
    <citation type="journal article" date="2015" name="Fish Shellfish Immunol.">
        <title>Early steps in the European eel (Anguilla anguilla)-Vibrio vulnificus interaction in the gills: Role of the RtxA13 toxin.</title>
        <authorList>
            <person name="Callol A."/>
            <person name="Pajuelo D."/>
            <person name="Ebbesson L."/>
            <person name="Teles M."/>
            <person name="MacKenzie S."/>
            <person name="Amaro C."/>
        </authorList>
    </citation>
    <scope>NUCLEOTIDE SEQUENCE</scope>
</reference>
<sequence>MLLNAAAYPREVFVGSSRGHRAVLGRP</sequence>
<proteinExistence type="predicted"/>
<protein>
    <submittedName>
        <fullName evidence="1">Uncharacterized protein</fullName>
    </submittedName>
</protein>